<sequence length="75" mass="8550">MVSTYIQKALSLCSFSRSLLRSSNFEITALTWLAELRQLIVHLSFISYPFSTCSVSVAQTIRVHQLLAAVHQIHW</sequence>
<protein>
    <submittedName>
        <fullName evidence="1">Uncharacterized protein</fullName>
    </submittedName>
</protein>
<dbReference type="AlphaFoldDB" id="A0A0A9GG59"/>
<accession>A0A0A9GG59</accession>
<dbReference type="EMBL" id="GBRH01175452">
    <property type="protein sequence ID" value="JAE22444.1"/>
    <property type="molecule type" value="Transcribed_RNA"/>
</dbReference>
<reference evidence="1" key="1">
    <citation type="submission" date="2014-09" db="EMBL/GenBank/DDBJ databases">
        <authorList>
            <person name="Magalhaes I.L.F."/>
            <person name="Oliveira U."/>
            <person name="Santos F.R."/>
            <person name="Vidigal T.H.D.A."/>
            <person name="Brescovit A.D."/>
            <person name="Santos A.J."/>
        </authorList>
    </citation>
    <scope>NUCLEOTIDE SEQUENCE</scope>
    <source>
        <tissue evidence="1">Shoot tissue taken approximately 20 cm above the soil surface</tissue>
    </source>
</reference>
<proteinExistence type="predicted"/>
<organism evidence="1">
    <name type="scientific">Arundo donax</name>
    <name type="common">Giant reed</name>
    <name type="synonym">Donax arundinaceus</name>
    <dbReference type="NCBI Taxonomy" id="35708"/>
    <lineage>
        <taxon>Eukaryota</taxon>
        <taxon>Viridiplantae</taxon>
        <taxon>Streptophyta</taxon>
        <taxon>Embryophyta</taxon>
        <taxon>Tracheophyta</taxon>
        <taxon>Spermatophyta</taxon>
        <taxon>Magnoliopsida</taxon>
        <taxon>Liliopsida</taxon>
        <taxon>Poales</taxon>
        <taxon>Poaceae</taxon>
        <taxon>PACMAD clade</taxon>
        <taxon>Arundinoideae</taxon>
        <taxon>Arundineae</taxon>
        <taxon>Arundo</taxon>
    </lineage>
</organism>
<evidence type="ECO:0000313" key="1">
    <source>
        <dbReference type="EMBL" id="JAE22444.1"/>
    </source>
</evidence>
<reference evidence="1" key="2">
    <citation type="journal article" date="2015" name="Data Brief">
        <title>Shoot transcriptome of the giant reed, Arundo donax.</title>
        <authorList>
            <person name="Barrero R.A."/>
            <person name="Guerrero F.D."/>
            <person name="Moolhuijzen P."/>
            <person name="Goolsby J.A."/>
            <person name="Tidwell J."/>
            <person name="Bellgard S.E."/>
            <person name="Bellgard M.I."/>
        </authorList>
    </citation>
    <scope>NUCLEOTIDE SEQUENCE</scope>
    <source>
        <tissue evidence="1">Shoot tissue taken approximately 20 cm above the soil surface</tissue>
    </source>
</reference>
<name>A0A0A9GG59_ARUDO</name>